<gene>
    <name evidence="1" type="ORF">PFUGPA_01580</name>
</gene>
<reference evidence="1 2" key="2">
    <citation type="submission" date="2013-02" db="EMBL/GenBank/DDBJ databases">
        <title>The Genome Sequence of Plasmodium falciparum Palo Alto/Uganda.</title>
        <authorList>
            <consortium name="The Broad Institute Genome Sequencing Platform"/>
            <consortium name="The Broad Institute Genome Sequencing Center for Infectious Disease"/>
            <person name="Neafsey D."/>
            <person name="Cheeseman I."/>
            <person name="Volkman S."/>
            <person name="Adams J."/>
            <person name="Walker B."/>
            <person name="Young S.K."/>
            <person name="Zeng Q."/>
            <person name="Gargeya S."/>
            <person name="Fitzgerald M."/>
            <person name="Haas B."/>
            <person name="Abouelleil A."/>
            <person name="Alvarado L."/>
            <person name="Arachchi H.M."/>
            <person name="Berlin A.M."/>
            <person name="Chapman S.B."/>
            <person name="Dewar J."/>
            <person name="Goldberg J."/>
            <person name="Griggs A."/>
            <person name="Gujja S."/>
            <person name="Hansen M."/>
            <person name="Howarth C."/>
            <person name="Imamovic A."/>
            <person name="Larimer J."/>
            <person name="McCowan C."/>
            <person name="Murphy C."/>
            <person name="Neiman D."/>
            <person name="Pearson M."/>
            <person name="Priest M."/>
            <person name="Roberts A."/>
            <person name="Saif S."/>
            <person name="Shea T."/>
            <person name="Sisk P."/>
            <person name="Sykes S."/>
            <person name="Wortman J."/>
            <person name="Nusbaum C."/>
            <person name="Birren B."/>
        </authorList>
    </citation>
    <scope>NUCLEOTIDE SEQUENCE [LARGE SCALE GENOMIC DNA]</scope>
    <source>
        <strain evidence="1 2">Palo Alto/Uganda</strain>
    </source>
</reference>
<evidence type="ECO:0000313" key="2">
    <source>
        <dbReference type="Proteomes" id="UP000019103"/>
    </source>
</evidence>
<sequence>MLFINNIIHEEKKQIINENINIESPQKINDLCNEKNNNLECKKEKIKLEKQFSFDSKDSDDNYVRGKNNMYEQDDLKNNMSQRYYKKVEDFKSYQLNKKISNEKEIIKRPNNNLFFEVIRGKKRKNMQGFECKDCKSFYNEIYSDDDEGKCVHKNFFMKNEQQLKKKININKDVRSKNSSTDDINR</sequence>
<reference evidence="1 2" key="1">
    <citation type="submission" date="2013-02" db="EMBL/GenBank/DDBJ databases">
        <title>The Genome Annotation of Plasmodium falciparum Palo Alto/Uganda.</title>
        <authorList>
            <consortium name="The Broad Institute Genome Sequencing Platform"/>
            <consortium name="The Broad Institute Genome Sequencing Center for Infectious Disease"/>
            <person name="Neafsey D."/>
            <person name="Hoffman S."/>
            <person name="Volkman S."/>
            <person name="Rosenthal P."/>
            <person name="Walker B."/>
            <person name="Young S.K."/>
            <person name="Zeng Q."/>
            <person name="Gargeya S."/>
            <person name="Fitzgerald M."/>
            <person name="Haas B."/>
            <person name="Abouelleil A."/>
            <person name="Allen A.W."/>
            <person name="Alvarado L."/>
            <person name="Arachchi H.M."/>
            <person name="Berlin A.M."/>
            <person name="Chapman S.B."/>
            <person name="Gainer-Dewar J."/>
            <person name="Goldberg J."/>
            <person name="Griggs A."/>
            <person name="Gujja S."/>
            <person name="Hansen M."/>
            <person name="Howarth C."/>
            <person name="Imamovic A."/>
            <person name="Ireland A."/>
            <person name="Larimer J."/>
            <person name="McCowan C."/>
            <person name="Murphy C."/>
            <person name="Pearson M."/>
            <person name="Poon T.W."/>
            <person name="Priest M."/>
            <person name="Roberts A."/>
            <person name="Saif S."/>
            <person name="Shea T."/>
            <person name="Sisk P."/>
            <person name="Sykes S."/>
            <person name="Wortman J."/>
            <person name="Nusbaum C."/>
            <person name="Birren B."/>
        </authorList>
    </citation>
    <scope>NUCLEOTIDE SEQUENCE [LARGE SCALE GENOMIC DNA]</scope>
    <source>
        <strain evidence="1 2">Palo Alto/Uganda</strain>
    </source>
</reference>
<name>W4J2G4_PLAFP</name>
<evidence type="ECO:0008006" key="3">
    <source>
        <dbReference type="Google" id="ProtNLM"/>
    </source>
</evidence>
<organism evidence="1 2">
    <name type="scientific">Plasmodium falciparum (isolate Palo Alto / Uganda)</name>
    <dbReference type="NCBI Taxonomy" id="57270"/>
    <lineage>
        <taxon>Eukaryota</taxon>
        <taxon>Sar</taxon>
        <taxon>Alveolata</taxon>
        <taxon>Apicomplexa</taxon>
        <taxon>Aconoidasida</taxon>
        <taxon>Haemosporida</taxon>
        <taxon>Plasmodiidae</taxon>
        <taxon>Plasmodium</taxon>
        <taxon>Plasmodium (Laverania)</taxon>
    </lineage>
</organism>
<dbReference type="Proteomes" id="UP000019103">
    <property type="component" value="Unassembled WGS sequence"/>
</dbReference>
<accession>W4J2G4</accession>
<evidence type="ECO:0000313" key="1">
    <source>
        <dbReference type="EMBL" id="ETW56405.1"/>
    </source>
</evidence>
<dbReference type="EMBL" id="KI927304">
    <property type="protein sequence ID" value="ETW56405.1"/>
    <property type="molecule type" value="Genomic_DNA"/>
</dbReference>
<protein>
    <recommendedName>
        <fullName evidence="3">DNA endonuclease activator Ctp1 C-terminal domain-containing protein</fullName>
    </recommendedName>
</protein>
<dbReference type="AlphaFoldDB" id="W4J2G4"/>
<proteinExistence type="predicted"/>